<name>A0A1Q3D6B6_CEPFO</name>
<dbReference type="OrthoDB" id="2015071at2759"/>
<feature type="domain" description="Protein kinase" evidence="2">
    <location>
        <begin position="1"/>
        <end position="112"/>
    </location>
</feature>
<dbReference type="STRING" id="3775.A0A1Q3D6B6"/>
<gene>
    <name evidence="3" type="ORF">CFOL_v3_31416</name>
</gene>
<dbReference type="GO" id="GO:0004672">
    <property type="term" value="F:protein kinase activity"/>
    <property type="evidence" value="ECO:0007669"/>
    <property type="project" value="InterPro"/>
</dbReference>
<protein>
    <submittedName>
        <fullName evidence="3">Pkinase domain-containing protein</fullName>
    </submittedName>
</protein>
<dbReference type="AlphaFoldDB" id="A0A1Q3D6B6"/>
<sequence length="112" mass="12956">MLQNDTNMIVVYEFMSNGKLVEEFHGKQAKRFLIDWFTPYNTAVGVAQGLAYLHHDYYPHVIHWDIKSNNILLDANLKERIADFGLVKMTRKNETVFMVAGSYGCIDPGEYH</sequence>
<evidence type="ECO:0000259" key="2">
    <source>
        <dbReference type="PROSITE" id="PS50011"/>
    </source>
</evidence>
<proteinExistence type="predicted"/>
<organism evidence="3 4">
    <name type="scientific">Cephalotus follicularis</name>
    <name type="common">Albany pitcher plant</name>
    <dbReference type="NCBI Taxonomy" id="3775"/>
    <lineage>
        <taxon>Eukaryota</taxon>
        <taxon>Viridiplantae</taxon>
        <taxon>Streptophyta</taxon>
        <taxon>Embryophyta</taxon>
        <taxon>Tracheophyta</taxon>
        <taxon>Spermatophyta</taxon>
        <taxon>Magnoliopsida</taxon>
        <taxon>eudicotyledons</taxon>
        <taxon>Gunneridae</taxon>
        <taxon>Pentapetalae</taxon>
        <taxon>rosids</taxon>
        <taxon>fabids</taxon>
        <taxon>Oxalidales</taxon>
        <taxon>Cephalotaceae</taxon>
        <taxon>Cephalotus</taxon>
    </lineage>
</organism>
<keyword evidence="3" id="KW-0418">Kinase</keyword>
<dbReference type="GO" id="GO:0005524">
    <property type="term" value="F:ATP binding"/>
    <property type="evidence" value="ECO:0007669"/>
    <property type="project" value="InterPro"/>
</dbReference>
<evidence type="ECO:0000313" key="4">
    <source>
        <dbReference type="Proteomes" id="UP000187406"/>
    </source>
</evidence>
<dbReference type="InterPro" id="IPR051824">
    <property type="entry name" value="LRR_Rcpt-Like_S/T_Kinase"/>
</dbReference>
<dbReference type="GO" id="GO:0016020">
    <property type="term" value="C:membrane"/>
    <property type="evidence" value="ECO:0007669"/>
    <property type="project" value="UniProtKB-SubCell"/>
</dbReference>
<keyword evidence="3" id="KW-0808">Transferase</keyword>
<comment type="subcellular location">
    <subcellularLocation>
        <location evidence="1">Membrane</location>
        <topology evidence="1">Single-pass type I membrane protein</topology>
    </subcellularLocation>
</comment>
<accession>A0A1Q3D6B6</accession>
<dbReference type="SUPFAM" id="SSF56112">
    <property type="entry name" value="Protein kinase-like (PK-like)"/>
    <property type="match status" value="1"/>
</dbReference>
<dbReference type="EMBL" id="BDDD01004617">
    <property type="protein sequence ID" value="GAV87992.1"/>
    <property type="molecule type" value="Genomic_DNA"/>
</dbReference>
<dbReference type="PANTHER" id="PTHR48006:SF92">
    <property type="entry name" value="LRR RECEPTOR-LIKE SERINE_THREONINE-PROTEIN KINASE GSO1"/>
    <property type="match status" value="1"/>
</dbReference>
<dbReference type="InParanoid" id="A0A1Q3D6B6"/>
<dbReference type="InterPro" id="IPR008271">
    <property type="entry name" value="Ser/Thr_kinase_AS"/>
</dbReference>
<dbReference type="Gene3D" id="1.10.510.10">
    <property type="entry name" value="Transferase(Phosphotransferase) domain 1"/>
    <property type="match status" value="1"/>
</dbReference>
<dbReference type="Pfam" id="PF00069">
    <property type="entry name" value="Pkinase"/>
    <property type="match status" value="1"/>
</dbReference>
<dbReference type="InterPro" id="IPR000719">
    <property type="entry name" value="Prot_kinase_dom"/>
</dbReference>
<dbReference type="InterPro" id="IPR011009">
    <property type="entry name" value="Kinase-like_dom_sf"/>
</dbReference>
<dbReference type="PROSITE" id="PS00108">
    <property type="entry name" value="PROTEIN_KINASE_ST"/>
    <property type="match status" value="1"/>
</dbReference>
<comment type="caution">
    <text evidence="3">The sequence shown here is derived from an EMBL/GenBank/DDBJ whole genome shotgun (WGS) entry which is preliminary data.</text>
</comment>
<reference evidence="4" key="1">
    <citation type="submission" date="2016-04" db="EMBL/GenBank/DDBJ databases">
        <title>Cephalotus genome sequencing.</title>
        <authorList>
            <person name="Fukushima K."/>
            <person name="Hasebe M."/>
            <person name="Fang X."/>
        </authorList>
    </citation>
    <scope>NUCLEOTIDE SEQUENCE [LARGE SCALE GENOMIC DNA]</scope>
    <source>
        <strain evidence="4">cv. St1</strain>
    </source>
</reference>
<dbReference type="PROSITE" id="PS50011">
    <property type="entry name" value="PROTEIN_KINASE_DOM"/>
    <property type="match status" value="1"/>
</dbReference>
<dbReference type="PANTHER" id="PTHR48006">
    <property type="entry name" value="LEUCINE-RICH REPEAT-CONTAINING PROTEIN DDB_G0281931-RELATED"/>
    <property type="match status" value="1"/>
</dbReference>
<dbReference type="Proteomes" id="UP000187406">
    <property type="component" value="Unassembled WGS sequence"/>
</dbReference>
<keyword evidence="4" id="KW-1185">Reference proteome</keyword>
<evidence type="ECO:0000313" key="3">
    <source>
        <dbReference type="EMBL" id="GAV87992.1"/>
    </source>
</evidence>
<evidence type="ECO:0000256" key="1">
    <source>
        <dbReference type="ARBA" id="ARBA00004479"/>
    </source>
</evidence>